<name>A0ABQ0GN00_9PEZI</name>
<dbReference type="InterPro" id="IPR027417">
    <property type="entry name" value="P-loop_NTPase"/>
</dbReference>
<dbReference type="Gene3D" id="3.40.50.300">
    <property type="entry name" value="P-loop containing nucleotide triphosphate hydrolases"/>
    <property type="match status" value="1"/>
</dbReference>
<feature type="compositionally biased region" description="Basic and acidic residues" evidence="2">
    <location>
        <begin position="861"/>
        <end position="875"/>
    </location>
</feature>
<dbReference type="GeneID" id="98180090"/>
<dbReference type="PANTHER" id="PTHR10039:SF5">
    <property type="entry name" value="NACHT DOMAIN-CONTAINING PROTEIN"/>
    <property type="match status" value="1"/>
</dbReference>
<evidence type="ECO:0000313" key="6">
    <source>
        <dbReference type="Proteomes" id="UP001628179"/>
    </source>
</evidence>
<reference evidence="5 6" key="1">
    <citation type="submission" date="2024-09" db="EMBL/GenBank/DDBJ databases">
        <title>Itraconazole resistance in Madurella fahalii resulting from another homologue of gene encoding cytochrome P450 14-alpha sterol demethylase (CYP51).</title>
        <authorList>
            <person name="Yoshioka I."/>
            <person name="Fahal A.H."/>
            <person name="Kaneko S."/>
            <person name="Yaguchi T."/>
        </authorList>
    </citation>
    <scope>NUCLEOTIDE SEQUENCE [LARGE SCALE GENOMIC DNA]</scope>
    <source>
        <strain evidence="5 6">IFM 68171</strain>
    </source>
</reference>
<evidence type="ECO:0000256" key="1">
    <source>
        <dbReference type="ARBA" id="ARBA00022737"/>
    </source>
</evidence>
<dbReference type="PANTHER" id="PTHR10039">
    <property type="entry name" value="AMELOGENIN"/>
    <property type="match status" value="1"/>
</dbReference>
<organism evidence="5 6">
    <name type="scientific">Madurella fahalii</name>
    <dbReference type="NCBI Taxonomy" id="1157608"/>
    <lineage>
        <taxon>Eukaryota</taxon>
        <taxon>Fungi</taxon>
        <taxon>Dikarya</taxon>
        <taxon>Ascomycota</taxon>
        <taxon>Pezizomycotina</taxon>
        <taxon>Sordariomycetes</taxon>
        <taxon>Sordariomycetidae</taxon>
        <taxon>Sordariales</taxon>
        <taxon>Sordariales incertae sedis</taxon>
        <taxon>Madurella</taxon>
    </lineage>
</organism>
<comment type="caution">
    <text evidence="5">The sequence shown here is derived from an EMBL/GenBank/DDBJ whole genome shotgun (WGS) entry which is preliminary data.</text>
</comment>
<feature type="region of interest" description="Disordered" evidence="2">
    <location>
        <begin position="860"/>
        <end position="903"/>
    </location>
</feature>
<keyword evidence="6" id="KW-1185">Reference proteome</keyword>
<gene>
    <name evidence="5" type="ORF">MFIFM68171_09348</name>
</gene>
<evidence type="ECO:0000259" key="4">
    <source>
        <dbReference type="Pfam" id="PF25053"/>
    </source>
</evidence>
<dbReference type="InterPro" id="IPR056693">
    <property type="entry name" value="DUF7791"/>
</dbReference>
<dbReference type="Pfam" id="PF25053">
    <property type="entry name" value="DUF7791"/>
    <property type="match status" value="1"/>
</dbReference>
<dbReference type="Proteomes" id="UP001628179">
    <property type="component" value="Unassembled WGS sequence"/>
</dbReference>
<dbReference type="SUPFAM" id="SSF52540">
    <property type="entry name" value="P-loop containing nucleoside triphosphate hydrolases"/>
    <property type="match status" value="1"/>
</dbReference>
<evidence type="ECO:0000313" key="5">
    <source>
        <dbReference type="EMBL" id="GAB1319138.1"/>
    </source>
</evidence>
<dbReference type="InterPro" id="IPR056884">
    <property type="entry name" value="NPHP3-like_N"/>
</dbReference>
<sequence>MEPLTALGLAANVIQFVSFASSLIFKIREISTSADGATSEVTTLDTVYGRLHSLSSELELASQRDAMLEAVSEKPDIVNRVFAINDLSRSCKEDCDKLLNIVQMLKSDDGTKHRWQSFRLALKGVWKSDEIARLEQRLHYTQTSLTLQVCALTNYWQSRYQAQLRDLLAERRHLDLQNSVKLDSLKQAISTLGSCISAASSRTGAKPLCIANDIAALESKLSQLRVSRASVVKENTILRSLDYPSLPARHSCIADAHTRTFKWVFNEAHRQQGSGTSIDNFLSWLRQGDGIFWVSGKPGSGKSTLMKYVADHPSTIQALSTWSYPKAIVIARHYFWSAGTPMQKSQEGLLRTLLYEIFRQQPDLIEPACAERWTKTVEELTYQPWKMSELRLALQRIADQDTLGIKFCFFIDGLDEYEGDHVDFCRTLKDLAGSLHIKLCVSSRPWNVFEDSLGRDDNLKVYVQDLTRNDVRVFAESRLQEHPRWQDLDVPPERLAWLVNQITERAAGVFLWVFLVTRDLRNGLTEYDSFEDLRRRLENIPNDLGVFFRQILESVEPFYHSKMAASLLVSLAVRQPAPLSVYGFLDDEFEDPEYAGKIPLGPLPREKLRARAKQISRRLNGRCRGLLEVNKATECVEFLHRTVMDFLRTGEMFMYLETKAPADFNVNISLLKAFTAYIKTTKFPKFVDRTDFAQYTASGLMSALEEALFHGREADGAEVVYDLLRDLDRCIPEMNRTGQAQLNVWGMDTNPVCLFFREPVIKVGVVGYVRHILPKEPDFFADFEKPVLVYVISTIFSTDCPKERTKHVEMLRYLLENGFDPNTRYDSPWGQKTPWTEFTRLFYSDTDPDRYDGLRSLMLKHGADPNHEPDRFERTRPKRATATKRTLMEAEPGKQTRKTARFG</sequence>
<evidence type="ECO:0000256" key="2">
    <source>
        <dbReference type="SAM" id="MobiDB-lite"/>
    </source>
</evidence>
<dbReference type="Pfam" id="PF24883">
    <property type="entry name" value="NPHP3_N"/>
    <property type="match status" value="1"/>
</dbReference>
<dbReference type="EMBL" id="BAAFSV010000005">
    <property type="protein sequence ID" value="GAB1319138.1"/>
    <property type="molecule type" value="Genomic_DNA"/>
</dbReference>
<accession>A0ABQ0GN00</accession>
<evidence type="ECO:0000259" key="3">
    <source>
        <dbReference type="Pfam" id="PF24883"/>
    </source>
</evidence>
<feature type="domain" description="Nephrocystin 3-like N-terminal" evidence="3">
    <location>
        <begin position="279"/>
        <end position="444"/>
    </location>
</feature>
<proteinExistence type="predicted"/>
<feature type="domain" description="DUF7791" evidence="4">
    <location>
        <begin position="554"/>
        <end position="683"/>
    </location>
</feature>
<keyword evidence="1" id="KW-0677">Repeat</keyword>
<dbReference type="RefSeq" id="XP_070920868.1">
    <property type="nucleotide sequence ID" value="XM_071064767.1"/>
</dbReference>
<protein>
    <submittedName>
        <fullName evidence="5">NACHT-NTPase and P-loop NTPases N-terminal domain-containing protein</fullName>
    </submittedName>
</protein>